<dbReference type="EMBL" id="CP133586">
    <property type="protein sequence ID" value="WMT14925.1"/>
    <property type="molecule type" value="Genomic_DNA"/>
</dbReference>
<evidence type="ECO:0000313" key="2">
    <source>
        <dbReference type="EMBL" id="WMT14925.1"/>
    </source>
</evidence>
<keyword evidence="3" id="KW-1185">Reference proteome</keyword>
<feature type="region of interest" description="Disordered" evidence="1">
    <location>
        <begin position="33"/>
        <end position="55"/>
    </location>
</feature>
<evidence type="ECO:0000313" key="3">
    <source>
        <dbReference type="Proteomes" id="UP001235341"/>
    </source>
</evidence>
<evidence type="ECO:0000256" key="1">
    <source>
        <dbReference type="SAM" id="MobiDB-lite"/>
    </source>
</evidence>
<dbReference type="RefSeq" id="WP_309205674.1">
    <property type="nucleotide sequence ID" value="NZ_CP133586.1"/>
</dbReference>
<accession>A0ABY9PQI4</accession>
<protein>
    <submittedName>
        <fullName evidence="2">Uncharacterized protein</fullName>
    </submittedName>
</protein>
<sequence length="75" mass="8195">MAIKDYIDVKKARKEATKKAEFLLKELNKNLSGINEGSAPGEGEQQQPTGSYERGADVISELSCKDFPLSAAKNH</sequence>
<gene>
    <name evidence="2" type="ORF">RFB13_00785</name>
</gene>
<reference evidence="2 3" key="1">
    <citation type="submission" date="2023-08" db="EMBL/GenBank/DDBJ databases">
        <title>Complete Genome and Methylome dissection of Serratia fonticola NEB369.</title>
        <authorList>
            <person name="Fomenkov A."/>
            <person name="Roberts R.D."/>
        </authorList>
    </citation>
    <scope>NUCLEOTIDE SEQUENCE [LARGE SCALE GENOMIC DNA]</scope>
    <source>
        <strain evidence="2 3">NEB369</strain>
    </source>
</reference>
<dbReference type="Proteomes" id="UP001235341">
    <property type="component" value="Chromosome"/>
</dbReference>
<name>A0ABY9PQI4_SERFO</name>
<organism evidence="2 3">
    <name type="scientific">Serratia fonticola</name>
    <dbReference type="NCBI Taxonomy" id="47917"/>
    <lineage>
        <taxon>Bacteria</taxon>
        <taxon>Pseudomonadati</taxon>
        <taxon>Pseudomonadota</taxon>
        <taxon>Gammaproteobacteria</taxon>
        <taxon>Enterobacterales</taxon>
        <taxon>Yersiniaceae</taxon>
        <taxon>Serratia</taxon>
    </lineage>
</organism>
<proteinExistence type="predicted"/>